<gene>
    <name evidence="2" type="ORF">E3O19_10020</name>
</gene>
<reference evidence="2 3" key="1">
    <citation type="submission" date="2019-03" db="EMBL/GenBank/DDBJ databases">
        <title>Genomics of glacier-inhabiting Cryobacterium strains.</title>
        <authorList>
            <person name="Liu Q."/>
            <person name="Xin Y.-H."/>
        </authorList>
    </citation>
    <scope>NUCLEOTIDE SEQUENCE [LARGE SCALE GENOMIC DNA]</scope>
    <source>
        <strain evidence="2 3">MDT1-3</strain>
    </source>
</reference>
<dbReference type="InterPro" id="IPR012347">
    <property type="entry name" value="Ferritin-like"/>
</dbReference>
<name>A0A4R8WTZ4_9MICO</name>
<feature type="domain" description="Ferritin-like" evidence="1">
    <location>
        <begin position="41"/>
        <end position="199"/>
    </location>
</feature>
<dbReference type="Pfam" id="PF13794">
    <property type="entry name" value="MiaE_2"/>
    <property type="match status" value="1"/>
</dbReference>
<accession>A0A4R8WTZ4</accession>
<protein>
    <recommendedName>
        <fullName evidence="1">Ferritin-like domain-containing protein</fullName>
    </recommendedName>
</protein>
<comment type="caution">
    <text evidence="2">The sequence shown here is derived from an EMBL/GenBank/DDBJ whole genome shotgun (WGS) entry which is preliminary data.</text>
</comment>
<dbReference type="EMBL" id="SOFP01000047">
    <property type="protein sequence ID" value="TFC14536.1"/>
    <property type="molecule type" value="Genomic_DNA"/>
</dbReference>
<dbReference type="Proteomes" id="UP000298412">
    <property type="component" value="Unassembled WGS sequence"/>
</dbReference>
<dbReference type="OrthoDB" id="3728083at2"/>
<keyword evidence="3" id="KW-1185">Reference proteome</keyword>
<evidence type="ECO:0000313" key="2">
    <source>
        <dbReference type="EMBL" id="TFC14536.1"/>
    </source>
</evidence>
<proteinExistence type="predicted"/>
<dbReference type="RefSeq" id="WP_134567223.1">
    <property type="nucleotide sequence ID" value="NZ_SOFP01000047.1"/>
</dbReference>
<dbReference type="AlphaFoldDB" id="A0A4R8WTZ4"/>
<evidence type="ECO:0000313" key="3">
    <source>
        <dbReference type="Proteomes" id="UP000298412"/>
    </source>
</evidence>
<evidence type="ECO:0000259" key="1">
    <source>
        <dbReference type="Pfam" id="PF13794"/>
    </source>
</evidence>
<dbReference type="InterPro" id="IPR059125">
    <property type="entry name" value="Ferritin_actino"/>
</dbReference>
<sequence length="246" mass="26324">MISWLDRRAKRVEIPRPSTREARLSTTKVDIADLTPELLPYLGQAAYFELGMFENLAQTIRIAPDLYSKEGLSAAAGRALAKHQGLVAEIRRRGGEPSEVMAPFAPALDDFRAKTMGADWYELLLSCYLAGGLLDDFFIRLSDGLPGDVGPRVAHLLGQGAGTDVLVKHLKAAIGGNPGLGSHLALWGRRLVGDTLLVARSAIPAVAPTAGDPASVADHGEERIEPVFTELIAAHTRRMDGLGLTA</sequence>
<organism evidence="2 3">
    <name type="scientific">Cryobacterium algoritolerans</name>
    <dbReference type="NCBI Taxonomy" id="1259184"/>
    <lineage>
        <taxon>Bacteria</taxon>
        <taxon>Bacillati</taxon>
        <taxon>Actinomycetota</taxon>
        <taxon>Actinomycetes</taxon>
        <taxon>Micrococcales</taxon>
        <taxon>Microbacteriaceae</taxon>
        <taxon>Cryobacterium</taxon>
    </lineage>
</organism>
<dbReference type="Gene3D" id="1.20.1260.10">
    <property type="match status" value="1"/>
</dbReference>